<dbReference type="PANTHER" id="PTHR14136">
    <property type="entry name" value="BTB_POZ DOMAIN-CONTAINING PROTEIN KCTD9"/>
    <property type="match status" value="1"/>
</dbReference>
<dbReference type="Pfam" id="PF00805">
    <property type="entry name" value="Pentapeptide"/>
    <property type="match status" value="2"/>
</dbReference>
<evidence type="ECO:0000313" key="1">
    <source>
        <dbReference type="EMBL" id="MFD2521999.1"/>
    </source>
</evidence>
<dbReference type="RefSeq" id="WP_340239856.1">
    <property type="nucleotide sequence ID" value="NZ_JBBEWC010000015.1"/>
</dbReference>
<protein>
    <submittedName>
        <fullName evidence="1">Pentapeptide repeat-containing protein</fullName>
    </submittedName>
</protein>
<comment type="caution">
    <text evidence="1">The sequence shown here is derived from an EMBL/GenBank/DDBJ whole genome shotgun (WGS) entry which is preliminary data.</text>
</comment>
<sequence>MSQIDINYSQNLIKVRDACLDNSTFECVSVKGLYFNDVDLSGTKITNANMSDLEIEGAQLGGAIIRNVGMLPADHPNYDAEAKQRPLIFENCDFEASTITDCNLSNVAINNCNLSGLTINGISIEELLVNFTHNNNQ</sequence>
<gene>
    <name evidence="1" type="ORF">ACFSR2_13960</name>
</gene>
<accession>A0ABW5J7L0</accession>
<dbReference type="InterPro" id="IPR001646">
    <property type="entry name" value="5peptide_repeat"/>
</dbReference>
<dbReference type="PANTHER" id="PTHR14136:SF17">
    <property type="entry name" value="BTB_POZ DOMAIN-CONTAINING PROTEIN KCTD9"/>
    <property type="match status" value="1"/>
</dbReference>
<dbReference type="Gene3D" id="2.160.20.80">
    <property type="entry name" value="E3 ubiquitin-protein ligase SopA"/>
    <property type="match status" value="2"/>
</dbReference>
<reference evidence="2" key="1">
    <citation type="journal article" date="2019" name="Int. J. Syst. Evol. Microbiol.">
        <title>The Global Catalogue of Microorganisms (GCM) 10K type strain sequencing project: providing services to taxonomists for standard genome sequencing and annotation.</title>
        <authorList>
            <consortium name="The Broad Institute Genomics Platform"/>
            <consortium name="The Broad Institute Genome Sequencing Center for Infectious Disease"/>
            <person name="Wu L."/>
            <person name="Ma J."/>
        </authorList>
    </citation>
    <scope>NUCLEOTIDE SEQUENCE [LARGE SCALE GENOMIC DNA]</scope>
    <source>
        <strain evidence="2">KCTC 52344</strain>
    </source>
</reference>
<dbReference type="InterPro" id="IPR051082">
    <property type="entry name" value="Pentapeptide-BTB/POZ_domain"/>
</dbReference>
<keyword evidence="2" id="KW-1185">Reference proteome</keyword>
<proteinExistence type="predicted"/>
<evidence type="ECO:0000313" key="2">
    <source>
        <dbReference type="Proteomes" id="UP001597510"/>
    </source>
</evidence>
<dbReference type="Proteomes" id="UP001597510">
    <property type="component" value="Unassembled WGS sequence"/>
</dbReference>
<dbReference type="EMBL" id="JBHULC010000012">
    <property type="protein sequence ID" value="MFD2521999.1"/>
    <property type="molecule type" value="Genomic_DNA"/>
</dbReference>
<name>A0ABW5J7L0_9BACT</name>
<organism evidence="1 2">
    <name type="scientific">Emticicia soli</name>
    <dbReference type="NCBI Taxonomy" id="2027878"/>
    <lineage>
        <taxon>Bacteria</taxon>
        <taxon>Pseudomonadati</taxon>
        <taxon>Bacteroidota</taxon>
        <taxon>Cytophagia</taxon>
        <taxon>Cytophagales</taxon>
        <taxon>Leadbetterellaceae</taxon>
        <taxon>Emticicia</taxon>
    </lineage>
</organism>
<dbReference type="SUPFAM" id="SSF141571">
    <property type="entry name" value="Pentapeptide repeat-like"/>
    <property type="match status" value="1"/>
</dbReference>